<organism evidence="13 14">
    <name type="scientific">candidate division WWE3 bacterium GW2011_GWB1_41_6</name>
    <dbReference type="NCBI Taxonomy" id="1619112"/>
    <lineage>
        <taxon>Bacteria</taxon>
        <taxon>Katanobacteria</taxon>
    </lineage>
</organism>
<evidence type="ECO:0000256" key="3">
    <source>
        <dbReference type="ARBA" id="ARBA00022448"/>
    </source>
</evidence>
<comment type="caution">
    <text evidence="13">The sequence shown here is derived from an EMBL/GenBank/DDBJ whole genome shotgun (WGS) entry which is preliminary data.</text>
</comment>
<comment type="subcellular location">
    <subcellularLocation>
        <location evidence="1">Membrane</location>
    </subcellularLocation>
</comment>
<evidence type="ECO:0000256" key="5">
    <source>
        <dbReference type="ARBA" id="ARBA00022781"/>
    </source>
</evidence>
<dbReference type="InterPro" id="IPR027417">
    <property type="entry name" value="P-loop_NTPase"/>
</dbReference>
<evidence type="ECO:0000313" key="14">
    <source>
        <dbReference type="Proteomes" id="UP000034163"/>
    </source>
</evidence>
<keyword evidence="10" id="KW-0066">ATP synthesis</keyword>
<dbReference type="Gene3D" id="3.40.50.12240">
    <property type="match status" value="1"/>
</dbReference>
<evidence type="ECO:0000256" key="1">
    <source>
        <dbReference type="ARBA" id="ARBA00004370"/>
    </source>
</evidence>
<name>A0A0G0WUJ2_UNCKA</name>
<dbReference type="SUPFAM" id="SSF52540">
    <property type="entry name" value="P-loop containing nucleoside triphosphate hydrolases"/>
    <property type="match status" value="1"/>
</dbReference>
<evidence type="ECO:0000256" key="6">
    <source>
        <dbReference type="ARBA" id="ARBA00022840"/>
    </source>
</evidence>
<dbReference type="Pfam" id="PF00006">
    <property type="entry name" value="ATP-synt_ab"/>
    <property type="match status" value="1"/>
</dbReference>
<evidence type="ECO:0000256" key="10">
    <source>
        <dbReference type="ARBA" id="ARBA00023310"/>
    </source>
</evidence>
<evidence type="ECO:0000256" key="11">
    <source>
        <dbReference type="ARBA" id="ARBA00026013"/>
    </source>
</evidence>
<dbReference type="GO" id="GO:0045259">
    <property type="term" value="C:proton-transporting ATP synthase complex"/>
    <property type="evidence" value="ECO:0007669"/>
    <property type="project" value="UniProtKB-KW"/>
</dbReference>
<dbReference type="PANTHER" id="PTHR48082">
    <property type="entry name" value="ATP SYNTHASE SUBUNIT ALPHA, MITOCHONDRIAL"/>
    <property type="match status" value="1"/>
</dbReference>
<dbReference type="AlphaFoldDB" id="A0A0G0WUJ2"/>
<feature type="domain" description="ATPase F1/V1/A1 complex alpha/beta subunit nucleotide-binding" evidence="12">
    <location>
        <begin position="140"/>
        <end position="354"/>
    </location>
</feature>
<evidence type="ECO:0000313" key="13">
    <source>
        <dbReference type="EMBL" id="KKS16459.1"/>
    </source>
</evidence>
<dbReference type="GO" id="GO:0043531">
    <property type="term" value="F:ADP binding"/>
    <property type="evidence" value="ECO:0007669"/>
    <property type="project" value="TreeGrafter"/>
</dbReference>
<keyword evidence="8" id="KW-0472">Membrane</keyword>
<accession>A0A0G0WUJ2</accession>
<dbReference type="SUPFAM" id="SSF47917">
    <property type="entry name" value="C-terminal domain of alpha and beta subunits of F1 ATP synthase"/>
    <property type="match status" value="1"/>
</dbReference>
<evidence type="ECO:0000256" key="2">
    <source>
        <dbReference type="ARBA" id="ARBA00008936"/>
    </source>
</evidence>
<reference evidence="13 14" key="1">
    <citation type="journal article" date="2015" name="Nature">
        <title>rRNA introns, odd ribosomes, and small enigmatic genomes across a large radiation of phyla.</title>
        <authorList>
            <person name="Brown C.T."/>
            <person name="Hug L.A."/>
            <person name="Thomas B.C."/>
            <person name="Sharon I."/>
            <person name="Castelle C.J."/>
            <person name="Singh A."/>
            <person name="Wilkins M.J."/>
            <person name="Williams K.H."/>
            <person name="Banfield J.F."/>
        </authorList>
    </citation>
    <scope>NUCLEOTIDE SEQUENCE [LARGE SCALE GENOMIC DNA]</scope>
</reference>
<keyword evidence="7" id="KW-0406">Ion transport</keyword>
<dbReference type="InterPro" id="IPR000194">
    <property type="entry name" value="ATPase_F1/V1/A1_a/bsu_nucl-bd"/>
</dbReference>
<keyword evidence="9" id="KW-0139">CF(1)</keyword>
<keyword evidence="5" id="KW-0375">Hydrogen ion transport</keyword>
<comment type="similarity">
    <text evidence="2">Belongs to the ATPase alpha/beta chains family.</text>
</comment>
<gene>
    <name evidence="13" type="ORF">UU72_C0021G0006</name>
</gene>
<dbReference type="GO" id="GO:0046933">
    <property type="term" value="F:proton-transporting ATP synthase activity, rotational mechanism"/>
    <property type="evidence" value="ECO:0007669"/>
    <property type="project" value="InterPro"/>
</dbReference>
<protein>
    <submittedName>
        <fullName evidence="13">ATP synthase subunit alpha</fullName>
    </submittedName>
</protein>
<evidence type="ECO:0000259" key="12">
    <source>
        <dbReference type="Pfam" id="PF00006"/>
    </source>
</evidence>
<dbReference type="FunFam" id="3.40.50.300:FF:002432">
    <property type="entry name" value="ATP synthase subunit alpha, mitochondrial"/>
    <property type="match status" value="1"/>
</dbReference>
<evidence type="ECO:0000256" key="7">
    <source>
        <dbReference type="ARBA" id="ARBA00023065"/>
    </source>
</evidence>
<keyword evidence="4" id="KW-0547">Nucleotide-binding</keyword>
<dbReference type="EMBL" id="LCBS01000021">
    <property type="protein sequence ID" value="KKS16459.1"/>
    <property type="molecule type" value="Genomic_DNA"/>
</dbReference>
<comment type="subunit">
    <text evidence="11">F-type ATPases have 2 components, CF(1) - the catalytic core - and CF(0) - the membrane proton channel. CF(1) has five subunits: alpha(3), beta(3), gamma(1), delta(1), epsilon(1). CF(0) has four main subunits: a(1), b(1), b'(1) and c(9-12).</text>
</comment>
<keyword evidence="6" id="KW-0067">ATP-binding</keyword>
<keyword evidence="3" id="KW-0813">Transport</keyword>
<dbReference type="PANTHER" id="PTHR48082:SF2">
    <property type="entry name" value="ATP SYNTHASE SUBUNIT ALPHA, MITOCHONDRIAL"/>
    <property type="match status" value="1"/>
</dbReference>
<evidence type="ECO:0000256" key="4">
    <source>
        <dbReference type="ARBA" id="ARBA00022741"/>
    </source>
</evidence>
<dbReference type="InterPro" id="IPR005294">
    <property type="entry name" value="ATP_synth_F1_asu"/>
</dbReference>
<dbReference type="PATRIC" id="fig|1619112.3.peg.723"/>
<sequence>MSASYRGKEFETYLHETGETGYAQMVSHPIVYIVGLPGAKINEVVLFDNGEIGWILSLPEGLVEVLLLSVHPMRIGAQVVRTESLLQVPVGMGLIGHTVNALGRSLYKTEPIHYDEMRAVESLAPGIDKREKITQPMETGVVVIDLTVPLGKGQRELVIGDRKTGKSEFLLQTLLTQSKAGTVCIYACVGKKRIDIKKVENFIQRNNLSENCMVVASSSSDALGMIYLTPYGAMSMAEFFRDKGRDVLLIIDDLTTHAKFYREVSLLSKKFPGRASYPGDIFYTHSRLLERAGNFAGENGPVSITCLPVAETTEGDISGYIQTNLMSITDGHIFFDTEIFDAGRKPSINYFLSVTRVGRQTQSKVRWGINRELFSFLSLYEKTQAFVHFGAELNEGIKSTLSMGDNVFTFFNQPMGQIIQLNLQIVLFCLIWVGSLKTSDSANARVLFDKASALYEADPEFRNRVDTLVNSVDDFNALLGRIAPMSGEFMSYLNAK</sequence>
<dbReference type="GO" id="GO:0005524">
    <property type="term" value="F:ATP binding"/>
    <property type="evidence" value="ECO:0007669"/>
    <property type="project" value="UniProtKB-KW"/>
</dbReference>
<proteinExistence type="inferred from homology"/>
<dbReference type="InterPro" id="IPR036121">
    <property type="entry name" value="ATPase_F1/V1/A1_a/bsu_N_sf"/>
</dbReference>
<evidence type="ECO:0000256" key="9">
    <source>
        <dbReference type="ARBA" id="ARBA00023196"/>
    </source>
</evidence>
<dbReference type="SUPFAM" id="SSF50615">
    <property type="entry name" value="N-terminal domain of alpha and beta subunits of F1 ATP synthase"/>
    <property type="match status" value="1"/>
</dbReference>
<dbReference type="Proteomes" id="UP000034163">
    <property type="component" value="Unassembled WGS sequence"/>
</dbReference>
<evidence type="ECO:0000256" key="8">
    <source>
        <dbReference type="ARBA" id="ARBA00023136"/>
    </source>
</evidence>